<dbReference type="EMBL" id="CP000251">
    <property type="protein sequence ID" value="ABC81852.1"/>
    <property type="molecule type" value="Genomic_DNA"/>
</dbReference>
<reference evidence="3" key="1">
    <citation type="submission" date="2006-01" db="EMBL/GenBank/DDBJ databases">
        <title>Complete sequence of Anaeromyxobacter dehalogenans 2CP-C.</title>
        <authorList>
            <consortium name="US DOE Joint Genome Institute"/>
            <person name="Copeland A."/>
            <person name="Lucas S."/>
            <person name="Lapidus A."/>
            <person name="Barry K."/>
            <person name="Detter J.C."/>
            <person name="Glavina T."/>
            <person name="Hammon N."/>
            <person name="Israni S."/>
            <person name="Pitluck S."/>
            <person name="Brettin T."/>
            <person name="Bruce D."/>
            <person name="Han C."/>
            <person name="Tapia R."/>
            <person name="Gilna P."/>
            <person name="Kiss H."/>
            <person name="Schmutz J."/>
            <person name="Larimer F."/>
            <person name="Land M."/>
            <person name="Kyrpides N."/>
            <person name="Anderson I."/>
            <person name="Sanford R.A."/>
            <person name="Ritalahti K.M."/>
            <person name="Thomas H.S."/>
            <person name="Kirby J.R."/>
            <person name="Zhulin I.B."/>
            <person name="Loeffler F.E."/>
            <person name="Richardson P."/>
        </authorList>
    </citation>
    <scope>NUCLEOTIDE SEQUENCE</scope>
    <source>
        <strain evidence="3">2CP-C</strain>
    </source>
</reference>
<feature type="compositionally biased region" description="Basic and acidic residues" evidence="1">
    <location>
        <begin position="34"/>
        <end position="51"/>
    </location>
</feature>
<dbReference type="InterPro" id="IPR036366">
    <property type="entry name" value="PGBDSf"/>
</dbReference>
<name>Q2IJM1_ANADE</name>
<feature type="region of interest" description="Disordered" evidence="1">
    <location>
        <begin position="103"/>
        <end position="135"/>
    </location>
</feature>
<dbReference type="Proteomes" id="UP000001935">
    <property type="component" value="Chromosome"/>
</dbReference>
<evidence type="ECO:0000313" key="4">
    <source>
        <dbReference type="Proteomes" id="UP000001935"/>
    </source>
</evidence>
<dbReference type="eggNOG" id="COG3409">
    <property type="taxonomic scope" value="Bacteria"/>
</dbReference>
<feature type="region of interest" description="Disordered" evidence="1">
    <location>
        <begin position="16"/>
        <end position="63"/>
    </location>
</feature>
<dbReference type="OrthoDB" id="5482808at2"/>
<dbReference type="HOGENOM" id="CLU_148473_0_0_7"/>
<gene>
    <name evidence="3" type="ordered locus">Adeh_2082</name>
</gene>
<dbReference type="InterPro" id="IPR036365">
    <property type="entry name" value="PGBD-like_sf"/>
</dbReference>
<dbReference type="STRING" id="290397.Adeh_2082"/>
<dbReference type="AlphaFoldDB" id="Q2IJM1"/>
<protein>
    <submittedName>
        <fullName evidence="3">Peptidoglycan-binding protein</fullName>
    </submittedName>
</protein>
<evidence type="ECO:0000256" key="1">
    <source>
        <dbReference type="SAM" id="MobiDB-lite"/>
    </source>
</evidence>
<feature type="domain" description="Peptidoglycan binding-like" evidence="2">
    <location>
        <begin position="64"/>
        <end position="117"/>
    </location>
</feature>
<proteinExistence type="predicted"/>
<dbReference type="KEGG" id="ade:Adeh_2082"/>
<organism evidence="3 4">
    <name type="scientific">Anaeromyxobacter dehalogenans (strain 2CP-C)</name>
    <dbReference type="NCBI Taxonomy" id="290397"/>
    <lineage>
        <taxon>Bacteria</taxon>
        <taxon>Pseudomonadati</taxon>
        <taxon>Myxococcota</taxon>
        <taxon>Myxococcia</taxon>
        <taxon>Myxococcales</taxon>
        <taxon>Cystobacterineae</taxon>
        <taxon>Anaeromyxobacteraceae</taxon>
        <taxon>Anaeromyxobacter</taxon>
    </lineage>
</organism>
<dbReference type="RefSeq" id="WP_011421134.1">
    <property type="nucleotide sequence ID" value="NC_007760.1"/>
</dbReference>
<sequence length="135" mass="14410">MRPWRAVALAAALGCAARGKQEPVRPPPTGAPEAPDRREERGVPPRGERPRVPASPEALLAPGAVGEIQDALRDRGYLGAHRRGELDRATSAALRRFQEAQGLAATGAPDRETLRRLHVDPARAYGRDERGAGGS</sequence>
<accession>Q2IJM1</accession>
<evidence type="ECO:0000259" key="2">
    <source>
        <dbReference type="Pfam" id="PF01471"/>
    </source>
</evidence>
<dbReference type="InterPro" id="IPR002477">
    <property type="entry name" value="Peptidoglycan-bd-like"/>
</dbReference>
<dbReference type="Gene3D" id="1.10.101.10">
    <property type="entry name" value="PGBD-like superfamily/PGBD"/>
    <property type="match status" value="1"/>
</dbReference>
<dbReference type="SUPFAM" id="SSF47090">
    <property type="entry name" value="PGBD-like"/>
    <property type="match status" value="1"/>
</dbReference>
<dbReference type="Pfam" id="PF01471">
    <property type="entry name" value="PG_binding_1"/>
    <property type="match status" value="1"/>
</dbReference>
<feature type="compositionally biased region" description="Basic and acidic residues" evidence="1">
    <location>
        <begin position="109"/>
        <end position="135"/>
    </location>
</feature>
<evidence type="ECO:0000313" key="3">
    <source>
        <dbReference type="EMBL" id="ABC81852.1"/>
    </source>
</evidence>